<proteinExistence type="predicted"/>
<reference evidence="1" key="1">
    <citation type="submission" date="2022-07" db="EMBL/GenBank/DDBJ databases">
        <authorList>
            <person name="Trinca V."/>
            <person name="Uliana J.V.C."/>
            <person name="Torres T.T."/>
            <person name="Ward R.J."/>
            <person name="Monesi N."/>
        </authorList>
    </citation>
    <scope>NUCLEOTIDE SEQUENCE</scope>
    <source>
        <strain evidence="1">HSMRA1968</strain>
        <tissue evidence="1">Whole embryos</tissue>
    </source>
</reference>
<dbReference type="AlphaFoldDB" id="A0A9Q0N1I6"/>
<keyword evidence="2" id="KW-1185">Reference proteome</keyword>
<protein>
    <submittedName>
        <fullName evidence="1">Uncharacterized protein</fullName>
    </submittedName>
</protein>
<evidence type="ECO:0000313" key="2">
    <source>
        <dbReference type="Proteomes" id="UP001151699"/>
    </source>
</evidence>
<comment type="caution">
    <text evidence="1">The sequence shown here is derived from an EMBL/GenBank/DDBJ whole genome shotgun (WGS) entry which is preliminary data.</text>
</comment>
<organism evidence="1 2">
    <name type="scientific">Pseudolycoriella hygida</name>
    <dbReference type="NCBI Taxonomy" id="35572"/>
    <lineage>
        <taxon>Eukaryota</taxon>
        <taxon>Metazoa</taxon>
        <taxon>Ecdysozoa</taxon>
        <taxon>Arthropoda</taxon>
        <taxon>Hexapoda</taxon>
        <taxon>Insecta</taxon>
        <taxon>Pterygota</taxon>
        <taxon>Neoptera</taxon>
        <taxon>Endopterygota</taxon>
        <taxon>Diptera</taxon>
        <taxon>Nematocera</taxon>
        <taxon>Sciaroidea</taxon>
        <taxon>Sciaridae</taxon>
        <taxon>Pseudolycoriella</taxon>
    </lineage>
</organism>
<dbReference type="EMBL" id="WJQU01000002">
    <property type="protein sequence ID" value="KAJ6641870.1"/>
    <property type="molecule type" value="Genomic_DNA"/>
</dbReference>
<gene>
    <name evidence="1" type="ORF">Bhyg_06815</name>
</gene>
<evidence type="ECO:0000313" key="1">
    <source>
        <dbReference type="EMBL" id="KAJ6641870.1"/>
    </source>
</evidence>
<dbReference type="Proteomes" id="UP001151699">
    <property type="component" value="Chromosome B"/>
</dbReference>
<sequence>MNENLPDDILDMLLDAEHRSEPEQSVAQGTLAQEGRRIRVIQVAGRLFNEVAYKPIDKLTHQHLLFHGILRLQGHRSAYSYLYLGERISHEKSLYFSARSAKNY</sequence>
<name>A0A9Q0N1I6_9DIPT</name>
<accession>A0A9Q0N1I6</accession>